<protein>
    <submittedName>
        <fullName evidence="6">Xyloglucan endotransglucosylase/hydrolase</fullName>
    </submittedName>
</protein>
<feature type="active site" description="Nucleophile" evidence="3">
    <location>
        <position position="109"/>
    </location>
</feature>
<dbReference type="GO" id="GO:0016762">
    <property type="term" value="F:xyloglucan:xyloglucosyl transferase activity"/>
    <property type="evidence" value="ECO:0007669"/>
    <property type="project" value="InterPro"/>
</dbReference>
<dbReference type="GO" id="GO:0042546">
    <property type="term" value="P:cell wall biogenesis"/>
    <property type="evidence" value="ECO:0007669"/>
    <property type="project" value="InterPro"/>
</dbReference>
<dbReference type="Gene3D" id="2.60.120.200">
    <property type="match status" value="1"/>
</dbReference>
<dbReference type="Pfam" id="PF00722">
    <property type="entry name" value="Glyco_hydro_16"/>
    <property type="match status" value="1"/>
</dbReference>
<dbReference type="PROSITE" id="PS51762">
    <property type="entry name" value="GH16_2"/>
    <property type="match status" value="1"/>
</dbReference>
<dbReference type="STRING" id="63057.A0A2P5CI93"/>
<dbReference type="GO" id="GO:0010411">
    <property type="term" value="P:xyloglucan metabolic process"/>
    <property type="evidence" value="ECO:0007669"/>
    <property type="project" value="InterPro"/>
</dbReference>
<accession>A0A2P5CI93</accession>
<dbReference type="InterPro" id="IPR044791">
    <property type="entry name" value="Beta-glucanase/XTH"/>
</dbReference>
<dbReference type="InterPro" id="IPR016455">
    <property type="entry name" value="XTH"/>
</dbReference>
<organism evidence="6 7">
    <name type="scientific">Trema orientale</name>
    <name type="common">Charcoal tree</name>
    <name type="synonym">Celtis orientalis</name>
    <dbReference type="NCBI Taxonomy" id="63057"/>
    <lineage>
        <taxon>Eukaryota</taxon>
        <taxon>Viridiplantae</taxon>
        <taxon>Streptophyta</taxon>
        <taxon>Embryophyta</taxon>
        <taxon>Tracheophyta</taxon>
        <taxon>Spermatophyta</taxon>
        <taxon>Magnoliopsida</taxon>
        <taxon>eudicotyledons</taxon>
        <taxon>Gunneridae</taxon>
        <taxon>Pentapetalae</taxon>
        <taxon>rosids</taxon>
        <taxon>fabids</taxon>
        <taxon>Rosales</taxon>
        <taxon>Cannabaceae</taxon>
        <taxon>Trema</taxon>
    </lineage>
</organism>
<feature type="domain" description="GH16" evidence="5">
    <location>
        <begin position="19"/>
        <end position="218"/>
    </location>
</feature>
<name>A0A2P5CI93_TREOI</name>
<dbReference type="OrthoDB" id="2015456at2759"/>
<reference evidence="7" key="1">
    <citation type="submission" date="2016-06" db="EMBL/GenBank/DDBJ databases">
        <title>Parallel loss of symbiosis genes in relatives of nitrogen-fixing non-legume Parasponia.</title>
        <authorList>
            <person name="Van Velzen R."/>
            <person name="Holmer R."/>
            <person name="Bu F."/>
            <person name="Rutten L."/>
            <person name="Van Zeijl A."/>
            <person name="Liu W."/>
            <person name="Santuari L."/>
            <person name="Cao Q."/>
            <person name="Sharma T."/>
            <person name="Shen D."/>
            <person name="Roswanjaya Y."/>
            <person name="Wardhani T."/>
            <person name="Kalhor M.S."/>
            <person name="Jansen J."/>
            <person name="Van den Hoogen J."/>
            <person name="Gungor B."/>
            <person name="Hartog M."/>
            <person name="Hontelez J."/>
            <person name="Verver J."/>
            <person name="Yang W.-C."/>
            <person name="Schijlen E."/>
            <person name="Repin R."/>
            <person name="Schilthuizen M."/>
            <person name="Schranz E."/>
            <person name="Heidstra R."/>
            <person name="Miyata K."/>
            <person name="Fedorova E."/>
            <person name="Kohlen W."/>
            <person name="Bisseling T."/>
            <person name="Smit S."/>
            <person name="Geurts R."/>
        </authorList>
    </citation>
    <scope>NUCLEOTIDE SEQUENCE [LARGE SCALE GENOMIC DNA]</scope>
    <source>
        <strain evidence="7">cv. RG33-2</strain>
    </source>
</reference>
<dbReference type="InterPro" id="IPR013320">
    <property type="entry name" value="ConA-like_dom_sf"/>
</dbReference>
<evidence type="ECO:0000313" key="6">
    <source>
        <dbReference type="EMBL" id="PON60782.1"/>
    </source>
</evidence>
<dbReference type="Proteomes" id="UP000237000">
    <property type="component" value="Unassembled WGS sequence"/>
</dbReference>
<evidence type="ECO:0000256" key="1">
    <source>
        <dbReference type="ARBA" id="ARBA00022801"/>
    </source>
</evidence>
<dbReference type="AlphaFoldDB" id="A0A2P5CI93"/>
<keyword evidence="7" id="KW-1185">Reference proteome</keyword>
<sequence>MRLSPLTLLVSLLILCITNDESEAINDVSYADNYFTTYGEDHLIQLDQGKEIQLTMDLASGTGFMSKRGYGSGYFQMKIKIPKSQSPGILPTFYLTSLCKENNCTGHDELDFEFIGTDGPPFHLQTNIYSDDNGGREQRILLWFDPSQDFHQYGILWNKYQIVFFVDNVPVRVYKNLTKYGGRYPSKEMFVTGSIWEGMWASGGKPVDWSKAPFEAHYREFEIYGCEYGGDHDCSTQSEMFWWNTREFWFLSPKQQSLYQNAKKKYVYDDYCVNRGKNFTECQPQFINH</sequence>
<dbReference type="SUPFAM" id="SSF49899">
    <property type="entry name" value="Concanavalin A-like lectins/glucanases"/>
    <property type="match status" value="1"/>
</dbReference>
<dbReference type="InterPro" id="IPR000757">
    <property type="entry name" value="Beta-glucanase-like"/>
</dbReference>
<dbReference type="GO" id="GO:0004553">
    <property type="term" value="F:hydrolase activity, hydrolyzing O-glycosyl compounds"/>
    <property type="evidence" value="ECO:0007669"/>
    <property type="project" value="InterPro"/>
</dbReference>
<evidence type="ECO:0000313" key="7">
    <source>
        <dbReference type="Proteomes" id="UP000237000"/>
    </source>
</evidence>
<gene>
    <name evidence="6" type="ORF">TorRG33x02_283550</name>
</gene>
<evidence type="ECO:0000256" key="3">
    <source>
        <dbReference type="PIRSR" id="PIRSR005604-1"/>
    </source>
</evidence>
<dbReference type="EMBL" id="JXTC01000361">
    <property type="protein sequence ID" value="PON60782.1"/>
    <property type="molecule type" value="Genomic_DNA"/>
</dbReference>
<dbReference type="PIRSF" id="PIRSF005604">
    <property type="entry name" value="XET"/>
    <property type="match status" value="1"/>
</dbReference>
<proteinExistence type="predicted"/>
<dbReference type="InParanoid" id="A0A2P5CI93"/>
<dbReference type="PANTHER" id="PTHR31062">
    <property type="entry name" value="XYLOGLUCAN ENDOTRANSGLUCOSYLASE/HYDROLASE PROTEIN 8-RELATED"/>
    <property type="match status" value="1"/>
</dbReference>
<evidence type="ECO:0000256" key="2">
    <source>
        <dbReference type="ARBA" id="ARBA00023295"/>
    </source>
</evidence>
<evidence type="ECO:0000256" key="4">
    <source>
        <dbReference type="SAM" id="SignalP"/>
    </source>
</evidence>
<feature type="signal peptide" evidence="4">
    <location>
        <begin position="1"/>
        <end position="24"/>
    </location>
</feature>
<feature type="active site" description="Proton donor" evidence="3">
    <location>
        <position position="113"/>
    </location>
</feature>
<evidence type="ECO:0000259" key="5">
    <source>
        <dbReference type="PROSITE" id="PS51762"/>
    </source>
</evidence>
<keyword evidence="1 6" id="KW-0378">Hydrolase</keyword>
<comment type="caution">
    <text evidence="6">The sequence shown here is derived from an EMBL/GenBank/DDBJ whole genome shotgun (WGS) entry which is preliminary data.</text>
</comment>
<keyword evidence="2" id="KW-0326">Glycosidase</keyword>
<keyword evidence="4" id="KW-0732">Signal</keyword>
<feature type="chain" id="PRO_5015146218" evidence="4">
    <location>
        <begin position="25"/>
        <end position="289"/>
    </location>
</feature>